<reference evidence="7" key="1">
    <citation type="journal article" date="2014" name="Int. J. Syst. Evol. Microbiol.">
        <title>Complete genome sequence of Corynebacterium casei LMG S-19264T (=DSM 44701T), isolated from a smear-ripened cheese.</title>
        <authorList>
            <consortium name="US DOE Joint Genome Institute (JGI-PGF)"/>
            <person name="Walter F."/>
            <person name="Albersmeier A."/>
            <person name="Kalinowski J."/>
            <person name="Ruckert C."/>
        </authorList>
    </citation>
    <scope>NUCLEOTIDE SEQUENCE</scope>
    <source>
        <strain evidence="7">JCM 31311</strain>
    </source>
</reference>
<evidence type="ECO:0000256" key="6">
    <source>
        <dbReference type="SAM" id="Phobius"/>
    </source>
</evidence>
<evidence type="ECO:0000256" key="4">
    <source>
        <dbReference type="ARBA" id="ARBA00022989"/>
    </source>
</evidence>
<sequence>MTGGAMNKTTQTALLLVVAAALIAAPFYLGAYSLTLLGRVLALSIAALGICVVWGRTGILSLGQGLFFGLGGYALAMHLKLAATAKGELPDFMVYNGVENLPWFWKPFASAPFALAMVLILPALAAGLVAWLMFRRRITGVYVSIITQALVLAFVTWLNGSQGLTSGTNGITDFQTFLGIDLRSSGAAGEAVTHGLYWVTLLILGVCMAGTNWLLRTHFGSLLTAIQGNENRVRFLGYNPAAYKIAAFAFGGLLSGLSGALYTVHLGTISPAMIGVTFSIELVVWVALGGRASIVGAVGGMVAGQLAKDKISSAVPDAWLYIMGALFVLVVLVLPQGVAGLLNRRRAAGVAEVDTGRADLPLPSPSKTGEQA</sequence>
<keyword evidence="3 6" id="KW-0812">Transmembrane</keyword>
<feature type="transmembrane region" description="Helical" evidence="6">
    <location>
        <begin position="66"/>
        <end position="85"/>
    </location>
</feature>
<dbReference type="GO" id="GO:0015658">
    <property type="term" value="F:branched-chain amino acid transmembrane transporter activity"/>
    <property type="evidence" value="ECO:0007669"/>
    <property type="project" value="InterPro"/>
</dbReference>
<feature type="transmembrane region" description="Helical" evidence="6">
    <location>
        <begin position="195"/>
        <end position="215"/>
    </location>
</feature>
<evidence type="ECO:0000313" key="8">
    <source>
        <dbReference type="Proteomes" id="UP000603865"/>
    </source>
</evidence>
<gene>
    <name evidence="7" type="ORF">GCM10008957_34200</name>
</gene>
<dbReference type="InterPro" id="IPR017778">
    <property type="entry name" value="ABC_transptr_urea_perm_UrtC"/>
</dbReference>
<dbReference type="GO" id="GO:0005886">
    <property type="term" value="C:plasma membrane"/>
    <property type="evidence" value="ECO:0007669"/>
    <property type="project" value="UniProtKB-SubCell"/>
</dbReference>
<keyword evidence="5 6" id="KW-0472">Membrane</keyword>
<evidence type="ECO:0000256" key="1">
    <source>
        <dbReference type="ARBA" id="ARBA00004651"/>
    </source>
</evidence>
<dbReference type="Pfam" id="PF02653">
    <property type="entry name" value="BPD_transp_2"/>
    <property type="match status" value="1"/>
</dbReference>
<feature type="transmembrane region" description="Helical" evidence="6">
    <location>
        <begin position="141"/>
        <end position="158"/>
    </location>
</feature>
<dbReference type="InterPro" id="IPR001851">
    <property type="entry name" value="ABC_transp_permease"/>
</dbReference>
<dbReference type="NCBIfam" id="TIGR03408">
    <property type="entry name" value="urea_trans_UrtC"/>
    <property type="match status" value="1"/>
</dbReference>
<reference evidence="7" key="2">
    <citation type="submission" date="2020-09" db="EMBL/GenBank/DDBJ databases">
        <authorList>
            <person name="Sun Q."/>
            <person name="Ohkuma M."/>
        </authorList>
    </citation>
    <scope>NUCLEOTIDE SEQUENCE</scope>
    <source>
        <strain evidence="7">JCM 31311</strain>
    </source>
</reference>
<dbReference type="InterPro" id="IPR043428">
    <property type="entry name" value="LivM-like"/>
</dbReference>
<feature type="transmembrane region" description="Helical" evidence="6">
    <location>
        <begin position="113"/>
        <end position="134"/>
    </location>
</feature>
<feature type="transmembrane region" description="Helical" evidence="6">
    <location>
        <begin position="282"/>
        <end position="306"/>
    </location>
</feature>
<comment type="subcellular location">
    <subcellularLocation>
        <location evidence="1">Cell membrane</location>
        <topology evidence="1">Multi-pass membrane protein</topology>
    </subcellularLocation>
</comment>
<evidence type="ECO:0000256" key="3">
    <source>
        <dbReference type="ARBA" id="ARBA00022692"/>
    </source>
</evidence>
<feature type="transmembrane region" description="Helical" evidence="6">
    <location>
        <begin position="318"/>
        <end position="338"/>
    </location>
</feature>
<dbReference type="AlphaFoldDB" id="A0A918CCU1"/>
<feature type="transmembrane region" description="Helical" evidence="6">
    <location>
        <begin position="241"/>
        <end position="262"/>
    </location>
</feature>
<dbReference type="PANTHER" id="PTHR30482">
    <property type="entry name" value="HIGH-AFFINITY BRANCHED-CHAIN AMINO ACID TRANSPORT SYSTEM PERMEASE"/>
    <property type="match status" value="1"/>
</dbReference>
<evidence type="ECO:0000256" key="2">
    <source>
        <dbReference type="ARBA" id="ARBA00022475"/>
    </source>
</evidence>
<proteinExistence type="predicted"/>
<evidence type="ECO:0000256" key="5">
    <source>
        <dbReference type="ARBA" id="ARBA00023136"/>
    </source>
</evidence>
<keyword evidence="4 6" id="KW-1133">Transmembrane helix</keyword>
<evidence type="ECO:0000313" key="7">
    <source>
        <dbReference type="EMBL" id="GGR18728.1"/>
    </source>
</evidence>
<name>A0A918CCU1_9DEIO</name>
<dbReference type="EMBL" id="BMQL01000022">
    <property type="protein sequence ID" value="GGR18728.1"/>
    <property type="molecule type" value="Genomic_DNA"/>
</dbReference>
<feature type="transmembrane region" description="Helical" evidence="6">
    <location>
        <begin position="36"/>
        <end position="54"/>
    </location>
</feature>
<keyword evidence="2" id="KW-1003">Cell membrane</keyword>
<accession>A0A918CCU1</accession>
<keyword evidence="8" id="KW-1185">Reference proteome</keyword>
<dbReference type="Proteomes" id="UP000603865">
    <property type="component" value="Unassembled WGS sequence"/>
</dbReference>
<dbReference type="PANTHER" id="PTHR30482:SF4">
    <property type="entry name" value="SLR1201 PROTEIN"/>
    <property type="match status" value="1"/>
</dbReference>
<comment type="caution">
    <text evidence="7">The sequence shown here is derived from an EMBL/GenBank/DDBJ whole genome shotgun (WGS) entry which is preliminary data.</text>
</comment>
<protein>
    <submittedName>
        <fullName evidence="7">Urea ABC transporter permease subunit UrtC</fullName>
    </submittedName>
</protein>
<feature type="transmembrane region" description="Helical" evidence="6">
    <location>
        <begin position="12"/>
        <end position="30"/>
    </location>
</feature>
<dbReference type="CDD" id="cd06581">
    <property type="entry name" value="TM_PBP1_LivM_like"/>
    <property type="match status" value="1"/>
</dbReference>
<organism evidence="7 8">
    <name type="scientific">Deinococcus ruber</name>
    <dbReference type="NCBI Taxonomy" id="1848197"/>
    <lineage>
        <taxon>Bacteria</taxon>
        <taxon>Thermotogati</taxon>
        <taxon>Deinococcota</taxon>
        <taxon>Deinococci</taxon>
        <taxon>Deinococcales</taxon>
        <taxon>Deinococcaceae</taxon>
        <taxon>Deinococcus</taxon>
    </lineage>
</organism>